<reference evidence="3" key="1">
    <citation type="journal article" date="2021" name="Nat. Commun.">
        <title>Genetic determinants of endophytism in the Arabidopsis root mycobiome.</title>
        <authorList>
            <person name="Mesny F."/>
            <person name="Miyauchi S."/>
            <person name="Thiergart T."/>
            <person name="Pickel B."/>
            <person name="Atanasova L."/>
            <person name="Karlsson M."/>
            <person name="Huettel B."/>
            <person name="Barry K.W."/>
            <person name="Haridas S."/>
            <person name="Chen C."/>
            <person name="Bauer D."/>
            <person name="Andreopoulos W."/>
            <person name="Pangilinan J."/>
            <person name="LaButti K."/>
            <person name="Riley R."/>
            <person name="Lipzen A."/>
            <person name="Clum A."/>
            <person name="Drula E."/>
            <person name="Henrissat B."/>
            <person name="Kohler A."/>
            <person name="Grigoriev I.V."/>
            <person name="Martin F.M."/>
            <person name="Hacquard S."/>
        </authorList>
    </citation>
    <scope>NUCLEOTIDE SEQUENCE</scope>
    <source>
        <strain evidence="3">MPI-CAGE-AT-0147</strain>
    </source>
</reference>
<keyword evidence="4" id="KW-1185">Reference proteome</keyword>
<dbReference type="GO" id="GO:0016791">
    <property type="term" value="F:phosphatase activity"/>
    <property type="evidence" value="ECO:0007669"/>
    <property type="project" value="UniProtKB-ARBA"/>
</dbReference>
<dbReference type="Gene3D" id="3.40.50.1000">
    <property type="entry name" value="HAD superfamily/HAD-like"/>
    <property type="match status" value="1"/>
</dbReference>
<dbReference type="PANTHER" id="PTHR43316:SF3">
    <property type="entry name" value="HALOACID DEHALOGENASE, TYPE II (AFU_ORTHOLOGUE AFUA_2G07750)-RELATED"/>
    <property type="match status" value="1"/>
</dbReference>
<dbReference type="InterPro" id="IPR006328">
    <property type="entry name" value="2-HAD"/>
</dbReference>
<comment type="similarity">
    <text evidence="1">Belongs to the HAD-like hydrolase superfamily. S-2-haloalkanoic acid dehalogenase family.</text>
</comment>
<dbReference type="InterPro" id="IPR006439">
    <property type="entry name" value="HAD-SF_hydro_IA"/>
</dbReference>
<name>A0A9P9F027_9HYPO</name>
<dbReference type="GO" id="GO:0019120">
    <property type="term" value="F:hydrolase activity, acting on acid halide bonds, in C-halide compounds"/>
    <property type="evidence" value="ECO:0007669"/>
    <property type="project" value="InterPro"/>
</dbReference>
<dbReference type="PANTHER" id="PTHR43316">
    <property type="entry name" value="HYDROLASE, HALOACID DELAHOGENASE-RELATED"/>
    <property type="match status" value="1"/>
</dbReference>
<evidence type="ECO:0000256" key="2">
    <source>
        <dbReference type="ARBA" id="ARBA00022801"/>
    </source>
</evidence>
<organism evidence="3 4">
    <name type="scientific">Dactylonectria macrodidyma</name>
    <dbReference type="NCBI Taxonomy" id="307937"/>
    <lineage>
        <taxon>Eukaryota</taxon>
        <taxon>Fungi</taxon>
        <taxon>Dikarya</taxon>
        <taxon>Ascomycota</taxon>
        <taxon>Pezizomycotina</taxon>
        <taxon>Sordariomycetes</taxon>
        <taxon>Hypocreomycetidae</taxon>
        <taxon>Hypocreales</taxon>
        <taxon>Nectriaceae</taxon>
        <taxon>Dactylonectria</taxon>
    </lineage>
</organism>
<dbReference type="Gene3D" id="1.10.150.240">
    <property type="entry name" value="Putative phosphatase, domain 2"/>
    <property type="match status" value="1"/>
</dbReference>
<dbReference type="InterPro" id="IPR023214">
    <property type="entry name" value="HAD_sf"/>
</dbReference>
<dbReference type="InterPro" id="IPR051540">
    <property type="entry name" value="S-2-haloacid_dehalogenase"/>
</dbReference>
<dbReference type="InterPro" id="IPR036412">
    <property type="entry name" value="HAD-like_sf"/>
</dbReference>
<dbReference type="AlphaFoldDB" id="A0A9P9F027"/>
<dbReference type="Proteomes" id="UP000738349">
    <property type="component" value="Unassembled WGS sequence"/>
</dbReference>
<dbReference type="SFLD" id="SFLDS00003">
    <property type="entry name" value="Haloacid_Dehalogenase"/>
    <property type="match status" value="1"/>
</dbReference>
<dbReference type="NCBIfam" id="TIGR01493">
    <property type="entry name" value="HAD-SF-IA-v2"/>
    <property type="match status" value="1"/>
</dbReference>
<gene>
    <name evidence="3" type="ORF">EDB81DRAFT_469265</name>
</gene>
<evidence type="ECO:0000256" key="1">
    <source>
        <dbReference type="ARBA" id="ARBA00008106"/>
    </source>
</evidence>
<evidence type="ECO:0000313" key="3">
    <source>
        <dbReference type="EMBL" id="KAH7148627.1"/>
    </source>
</evidence>
<dbReference type="PRINTS" id="PR00413">
    <property type="entry name" value="HADHALOGNASE"/>
</dbReference>
<dbReference type="InterPro" id="IPR023198">
    <property type="entry name" value="PGP-like_dom2"/>
</dbReference>
<protein>
    <submittedName>
        <fullName evidence="3">HAD-like domain-containing protein</fullName>
    </submittedName>
</protein>
<proteinExistence type="inferred from homology"/>
<sequence length="281" mass="31671">MSSRESSPLTKVKALVIDVFGTTVDWRSAVTEELILRVFRKASSDITADLKSRLQALTEDDWRRFAQDWHNSYGVFVRTFNPETDTWKTVDQHHYDSLVSLLDSRNLTGLFTASELQSLSLVWHRLPPWNDTADGLEKLGETYTTCTLSNGNTNLLRDLDDFGSLGFQRFFSAENFRAYKPNPAVYLGATHELGLEPEEVALVAAHLSDLEAARACGLRTIYVERPGEEEWKPTGEQYQGAKEWVDLWIEEEEDGFVTLAHKLKQAAKGEGKAVNGVESPN</sequence>
<dbReference type="SUPFAM" id="SSF56784">
    <property type="entry name" value="HAD-like"/>
    <property type="match status" value="1"/>
</dbReference>
<comment type="caution">
    <text evidence="3">The sequence shown here is derived from an EMBL/GenBank/DDBJ whole genome shotgun (WGS) entry which is preliminary data.</text>
</comment>
<accession>A0A9P9F027</accession>
<keyword evidence="2" id="KW-0378">Hydrolase</keyword>
<dbReference type="EMBL" id="JAGMUV010000007">
    <property type="protein sequence ID" value="KAH7148627.1"/>
    <property type="molecule type" value="Genomic_DNA"/>
</dbReference>
<dbReference type="OrthoDB" id="40579at2759"/>
<evidence type="ECO:0000313" key="4">
    <source>
        <dbReference type="Proteomes" id="UP000738349"/>
    </source>
</evidence>
<dbReference type="NCBIfam" id="TIGR01428">
    <property type="entry name" value="HAD_type_II"/>
    <property type="match status" value="1"/>
</dbReference>
<dbReference type="Pfam" id="PF00702">
    <property type="entry name" value="Hydrolase"/>
    <property type="match status" value="1"/>
</dbReference>
<dbReference type="SFLD" id="SFLDG01129">
    <property type="entry name" value="C1.5:_HAD__Beta-PGM__Phosphata"/>
    <property type="match status" value="1"/>
</dbReference>